<feature type="non-terminal residue" evidence="1">
    <location>
        <position position="1"/>
    </location>
</feature>
<evidence type="ECO:0000313" key="1">
    <source>
        <dbReference type="EMBL" id="VAW16876.1"/>
    </source>
</evidence>
<organism evidence="1">
    <name type="scientific">hydrothermal vent metagenome</name>
    <dbReference type="NCBI Taxonomy" id="652676"/>
    <lineage>
        <taxon>unclassified sequences</taxon>
        <taxon>metagenomes</taxon>
        <taxon>ecological metagenomes</taxon>
    </lineage>
</organism>
<reference evidence="1" key="1">
    <citation type="submission" date="2018-06" db="EMBL/GenBank/DDBJ databases">
        <authorList>
            <person name="Zhirakovskaya E."/>
        </authorList>
    </citation>
    <scope>NUCLEOTIDE SEQUENCE</scope>
</reference>
<accession>A0A3B0UBL5</accession>
<proteinExistence type="predicted"/>
<protein>
    <submittedName>
        <fullName evidence="1">Uncharacterized protein</fullName>
    </submittedName>
</protein>
<dbReference type="AlphaFoldDB" id="A0A3B0UBL5"/>
<gene>
    <name evidence="1" type="ORF">MNBD_BACTEROID05-1077</name>
</gene>
<sequence>EGLAAEFFKRRIPLGGAVERSVMGDYYGAGWELVSTIIPPAGIFAAAKGVGESIALGGIDAYYGEELELVIDKMYDGAEFKIRGFEKVGEDLKINDWELLSVTYGGEKHDYSDLIAKETKDAREMGECLQKPSAQRPACFPVDALNDGLFDWRTRDAFEEAFKKADAWIQLIKEMEENSLVGPKLKDHFAYKKYTRYEQIKVAFLKETKIKLEERKAGEEAIISGQFTKMYEELLKITEDLDIQVQLQEQIREEFGGEVYQFMTWLKDYMRGMIRSYRGDVDVWDVYEDLSAFVTKSLGAYKKVQDSRGKAEDLLGAMSEDQGLRVLTGPYFLEGKPDEDVSSGQKWARYPQKAKDKMMGKMRAIKKEAEVDPSELDLSEESYDAGVLKQLTFHES</sequence>
<name>A0A3B0UBL5_9ZZZZ</name>
<dbReference type="EMBL" id="UOEN01000345">
    <property type="protein sequence ID" value="VAW16876.1"/>
    <property type="molecule type" value="Genomic_DNA"/>
</dbReference>
<feature type="non-terminal residue" evidence="1">
    <location>
        <position position="396"/>
    </location>
</feature>